<keyword evidence="1" id="KW-0732">Signal</keyword>
<sequence>MGVALAGFVFVLGLAPPLVASGRDAAAQAPEPWPEEPPPVVAVDAATCRQLVRHVPDPDVTYQPGVDVRGRTVAPADLQDYSGFDAMIPDTVTFHIVLDPFERTGVVPPQGIESPGTVLGTVGYDLNRGTFTVNGRPLTTGEQDTLARACVTRLSGVAPGGGPERPPE</sequence>
<gene>
    <name evidence="2" type="ORF">F1188_02515</name>
</gene>
<dbReference type="RefSeq" id="WP_150060782.1">
    <property type="nucleotide sequence ID" value="NZ_JACHII010000001.1"/>
</dbReference>
<evidence type="ECO:0000256" key="1">
    <source>
        <dbReference type="SAM" id="SignalP"/>
    </source>
</evidence>
<evidence type="ECO:0000313" key="2">
    <source>
        <dbReference type="EMBL" id="KAA5607649.1"/>
    </source>
</evidence>
<feature type="signal peptide" evidence="1">
    <location>
        <begin position="1"/>
        <end position="20"/>
    </location>
</feature>
<reference evidence="2 3" key="1">
    <citation type="submission" date="2019-09" db="EMBL/GenBank/DDBJ databases">
        <title>Genome sequence of Roseospira marina, one of the more divergent members of the non-sulfur purple photosynthetic bacterial family, the Rhodospirillaceae.</title>
        <authorList>
            <person name="Meyer T."/>
            <person name="Kyndt J."/>
        </authorList>
    </citation>
    <scope>NUCLEOTIDE SEQUENCE [LARGE SCALE GENOMIC DNA]</scope>
    <source>
        <strain evidence="2 3">DSM 15113</strain>
    </source>
</reference>
<dbReference type="Proteomes" id="UP000324065">
    <property type="component" value="Unassembled WGS sequence"/>
</dbReference>
<feature type="chain" id="PRO_5024336255" evidence="1">
    <location>
        <begin position="21"/>
        <end position="168"/>
    </location>
</feature>
<dbReference type="OrthoDB" id="7365624at2"/>
<name>A0A5M6IIF8_9PROT</name>
<evidence type="ECO:0000313" key="3">
    <source>
        <dbReference type="Proteomes" id="UP000324065"/>
    </source>
</evidence>
<keyword evidence="3" id="KW-1185">Reference proteome</keyword>
<dbReference type="EMBL" id="VWPJ01000001">
    <property type="protein sequence ID" value="KAA5607649.1"/>
    <property type="molecule type" value="Genomic_DNA"/>
</dbReference>
<dbReference type="AlphaFoldDB" id="A0A5M6IIF8"/>
<organism evidence="2 3">
    <name type="scientific">Roseospira marina</name>
    <dbReference type="NCBI Taxonomy" id="140057"/>
    <lineage>
        <taxon>Bacteria</taxon>
        <taxon>Pseudomonadati</taxon>
        <taxon>Pseudomonadota</taxon>
        <taxon>Alphaproteobacteria</taxon>
        <taxon>Rhodospirillales</taxon>
        <taxon>Rhodospirillaceae</taxon>
        <taxon>Roseospira</taxon>
    </lineage>
</organism>
<comment type="caution">
    <text evidence="2">The sequence shown here is derived from an EMBL/GenBank/DDBJ whole genome shotgun (WGS) entry which is preliminary data.</text>
</comment>
<protein>
    <submittedName>
        <fullName evidence="2">Uncharacterized protein</fullName>
    </submittedName>
</protein>
<proteinExistence type="predicted"/>
<accession>A0A5M6IIF8</accession>